<name>A0AAP5PVK7_LACPE</name>
<evidence type="ECO:0000313" key="1">
    <source>
        <dbReference type="EMBL" id="MDF2311865.1"/>
    </source>
</evidence>
<sequence>MIKFRGIPTISTENMKVINANYDGTFVYGNLISDDDRAFIIVSGT</sequence>
<dbReference type="EMBL" id="JAPEQV010000003">
    <property type="protein sequence ID" value="MDF2311865.1"/>
    <property type="molecule type" value="Genomic_DNA"/>
</dbReference>
<protein>
    <recommendedName>
        <fullName evidence="4">Phage protein</fullName>
    </recommendedName>
</protein>
<accession>A0AAP5PVK7</accession>
<evidence type="ECO:0000313" key="3">
    <source>
        <dbReference type="Proteomes" id="UP001263852"/>
    </source>
</evidence>
<dbReference type="Proteomes" id="UP001263852">
    <property type="component" value="Unassembled WGS sequence"/>
</dbReference>
<reference evidence="2" key="3">
    <citation type="submission" date="2023-08" db="EMBL/GenBank/DDBJ databases">
        <authorList>
            <person name="Page C.A."/>
            <person name="Perez-Diaz I.M."/>
        </authorList>
    </citation>
    <scope>NUCLEOTIDE SEQUENCE</scope>
    <source>
        <strain evidence="2">1.8.9</strain>
    </source>
</reference>
<evidence type="ECO:0000313" key="2">
    <source>
        <dbReference type="EMBL" id="MDT7040042.1"/>
    </source>
</evidence>
<gene>
    <name evidence="1" type="ORF">OOJ94_03435</name>
    <name evidence="2" type="ORF">RI555_13850</name>
</gene>
<dbReference type="EMBL" id="JAVLAO010000001">
    <property type="protein sequence ID" value="MDT7040042.1"/>
    <property type="molecule type" value="Genomic_DNA"/>
</dbReference>
<dbReference type="GeneID" id="49395630"/>
<dbReference type="Proteomes" id="UP001151834">
    <property type="component" value="Unassembled WGS sequence"/>
</dbReference>
<reference evidence="1" key="2">
    <citation type="journal article" date="2023" name="Front Nutr">
        <title>Lactiplantibacillus pentosus P2020 protects the hyperuricemia and renal inflammation in mice.</title>
        <authorList>
            <person name="Wang Z."/>
            <person name="Song L."/>
            <person name="Li X."/>
            <person name="Xiao Y."/>
            <person name="Huang Y."/>
            <person name="Zhang Y."/>
            <person name="Li J."/>
            <person name="Li M."/>
            <person name="Ren Z."/>
        </authorList>
    </citation>
    <scope>NUCLEOTIDE SEQUENCE</scope>
    <source>
        <strain evidence="1">P2000</strain>
    </source>
</reference>
<dbReference type="AlphaFoldDB" id="A0AAP5PVK7"/>
<reference evidence="1" key="1">
    <citation type="submission" date="2022-11" db="EMBL/GenBank/DDBJ databases">
        <authorList>
            <person name="Wang Z."/>
        </authorList>
    </citation>
    <scope>NUCLEOTIDE SEQUENCE</scope>
    <source>
        <strain evidence="1">P2000</strain>
    </source>
</reference>
<organism evidence="2 3">
    <name type="scientific">Lactiplantibacillus pentosus</name>
    <name type="common">Lactobacillus pentosus</name>
    <dbReference type="NCBI Taxonomy" id="1589"/>
    <lineage>
        <taxon>Bacteria</taxon>
        <taxon>Bacillati</taxon>
        <taxon>Bacillota</taxon>
        <taxon>Bacilli</taxon>
        <taxon>Lactobacillales</taxon>
        <taxon>Lactobacillaceae</taxon>
        <taxon>Lactiplantibacillus</taxon>
    </lineage>
</organism>
<proteinExistence type="predicted"/>
<comment type="caution">
    <text evidence="2">The sequence shown here is derived from an EMBL/GenBank/DDBJ whole genome shotgun (WGS) entry which is preliminary data.</text>
</comment>
<dbReference type="RefSeq" id="WP_003638315.1">
    <property type="nucleotide sequence ID" value="NZ_BJZC01000017.1"/>
</dbReference>
<evidence type="ECO:0008006" key="4">
    <source>
        <dbReference type="Google" id="ProtNLM"/>
    </source>
</evidence>